<evidence type="ECO:0000313" key="2">
    <source>
        <dbReference type="EMBL" id="CAG8448756.1"/>
    </source>
</evidence>
<comment type="caution">
    <text evidence="2">The sequence shown here is derived from an EMBL/GenBank/DDBJ whole genome shotgun (WGS) entry which is preliminary data.</text>
</comment>
<dbReference type="SUPFAM" id="SSF54211">
    <property type="entry name" value="Ribosomal protein S5 domain 2-like"/>
    <property type="match status" value="1"/>
</dbReference>
<dbReference type="OrthoDB" id="2444670at2759"/>
<dbReference type="GO" id="GO:0004176">
    <property type="term" value="F:ATP-dependent peptidase activity"/>
    <property type="evidence" value="ECO:0007669"/>
    <property type="project" value="InterPro"/>
</dbReference>
<reference evidence="2" key="1">
    <citation type="submission" date="2021-06" db="EMBL/GenBank/DDBJ databases">
        <authorList>
            <person name="Kallberg Y."/>
            <person name="Tangrot J."/>
            <person name="Rosling A."/>
        </authorList>
    </citation>
    <scope>NUCLEOTIDE SEQUENCE</scope>
    <source>
        <strain evidence="2">IN212</strain>
    </source>
</reference>
<gene>
    <name evidence="2" type="ORF">RFULGI_LOCUS112</name>
</gene>
<keyword evidence="3" id="KW-1185">Reference proteome</keyword>
<evidence type="ECO:0000313" key="3">
    <source>
        <dbReference type="Proteomes" id="UP000789396"/>
    </source>
</evidence>
<organism evidence="2 3">
    <name type="scientific">Racocetra fulgida</name>
    <dbReference type="NCBI Taxonomy" id="60492"/>
    <lineage>
        <taxon>Eukaryota</taxon>
        <taxon>Fungi</taxon>
        <taxon>Fungi incertae sedis</taxon>
        <taxon>Mucoromycota</taxon>
        <taxon>Glomeromycotina</taxon>
        <taxon>Glomeromycetes</taxon>
        <taxon>Diversisporales</taxon>
        <taxon>Gigasporaceae</taxon>
        <taxon>Racocetra</taxon>
    </lineage>
</organism>
<dbReference type="Pfam" id="PF05362">
    <property type="entry name" value="Lon_C"/>
    <property type="match status" value="1"/>
</dbReference>
<dbReference type="InterPro" id="IPR014721">
    <property type="entry name" value="Ribsml_uS5_D2-typ_fold_subgr"/>
</dbReference>
<dbReference type="InterPro" id="IPR020568">
    <property type="entry name" value="Ribosomal_Su5_D2-typ_SF"/>
</dbReference>
<protein>
    <submittedName>
        <fullName evidence="2">7902_t:CDS:1</fullName>
    </submittedName>
</protein>
<feature type="domain" description="Lon proteolytic" evidence="1">
    <location>
        <begin position="127"/>
        <end position="206"/>
    </location>
</feature>
<dbReference type="PRINTS" id="PR00830">
    <property type="entry name" value="ENDOLAPTASE"/>
</dbReference>
<accession>A0A9N8VET4</accession>
<dbReference type="PANTHER" id="PTHR10046">
    <property type="entry name" value="ATP DEPENDENT LON PROTEASE FAMILY MEMBER"/>
    <property type="match status" value="1"/>
</dbReference>
<dbReference type="Gene3D" id="3.30.230.10">
    <property type="match status" value="1"/>
</dbReference>
<dbReference type="InterPro" id="IPR008269">
    <property type="entry name" value="Lon_proteolytic"/>
</dbReference>
<proteinExistence type="predicted"/>
<dbReference type="AlphaFoldDB" id="A0A9N8VET4"/>
<sequence>MEEDLYKNLKIKGFTCVCECQFHQIKKLGINEINIPDLKTKKRIGVIKRLAVKDKKIEDKKIKPIERLVVVLEKSEKIINSLEEIEKNLDIIKFIQGEDEELNEYRKKVVSLGIKNKTIYILLNTSSTGKSAGVSLLISFYSAYYGIGIPNNFSATGEVNTEDGTIKGIGGLKEKFLCAIRNKNIDNLVLPQENYEEVLEISSAYSKRFIGVSKKLKFYPASH</sequence>
<dbReference type="GO" id="GO:0030163">
    <property type="term" value="P:protein catabolic process"/>
    <property type="evidence" value="ECO:0007669"/>
    <property type="project" value="InterPro"/>
</dbReference>
<dbReference type="GO" id="GO:0005524">
    <property type="term" value="F:ATP binding"/>
    <property type="evidence" value="ECO:0007669"/>
    <property type="project" value="InterPro"/>
</dbReference>
<dbReference type="Proteomes" id="UP000789396">
    <property type="component" value="Unassembled WGS sequence"/>
</dbReference>
<dbReference type="GO" id="GO:0006508">
    <property type="term" value="P:proteolysis"/>
    <property type="evidence" value="ECO:0007669"/>
    <property type="project" value="InterPro"/>
</dbReference>
<dbReference type="EMBL" id="CAJVPZ010000006">
    <property type="protein sequence ID" value="CAG8448756.1"/>
    <property type="molecule type" value="Genomic_DNA"/>
</dbReference>
<evidence type="ECO:0000259" key="1">
    <source>
        <dbReference type="Pfam" id="PF05362"/>
    </source>
</evidence>
<dbReference type="GO" id="GO:0004252">
    <property type="term" value="F:serine-type endopeptidase activity"/>
    <property type="evidence" value="ECO:0007669"/>
    <property type="project" value="InterPro"/>
</dbReference>
<name>A0A9N8VET4_9GLOM</name>
<dbReference type="InterPro" id="IPR027065">
    <property type="entry name" value="Lon_Prtase"/>
</dbReference>